<evidence type="ECO:0000313" key="3">
    <source>
        <dbReference type="Proteomes" id="UP000299102"/>
    </source>
</evidence>
<reference evidence="2 3" key="1">
    <citation type="journal article" date="2019" name="Commun. Biol.">
        <title>The bagworm genome reveals a unique fibroin gene that provides high tensile strength.</title>
        <authorList>
            <person name="Kono N."/>
            <person name="Nakamura H."/>
            <person name="Ohtoshi R."/>
            <person name="Tomita M."/>
            <person name="Numata K."/>
            <person name="Arakawa K."/>
        </authorList>
    </citation>
    <scope>NUCLEOTIDE SEQUENCE [LARGE SCALE GENOMIC DNA]</scope>
</reference>
<proteinExistence type="predicted"/>
<sequence length="121" mass="13665">MKFSSASRVDGVRHLGQLPGRRRPARKRLRIMRPPAACEQIESARPAASGAPVNVSAALRPHNDAFREEISWEDVRVQSIHCGFTMHTLHDSRMKRFTSNTFYCFSIYSSSSSARSIFPNN</sequence>
<dbReference type="AlphaFoldDB" id="A0A4C1TEU8"/>
<gene>
    <name evidence="2" type="ORF">EVAR_5925_1</name>
</gene>
<evidence type="ECO:0000313" key="2">
    <source>
        <dbReference type="EMBL" id="GBP12100.1"/>
    </source>
</evidence>
<organism evidence="2 3">
    <name type="scientific">Eumeta variegata</name>
    <name type="common">Bagworm moth</name>
    <name type="synonym">Eumeta japonica</name>
    <dbReference type="NCBI Taxonomy" id="151549"/>
    <lineage>
        <taxon>Eukaryota</taxon>
        <taxon>Metazoa</taxon>
        <taxon>Ecdysozoa</taxon>
        <taxon>Arthropoda</taxon>
        <taxon>Hexapoda</taxon>
        <taxon>Insecta</taxon>
        <taxon>Pterygota</taxon>
        <taxon>Neoptera</taxon>
        <taxon>Endopterygota</taxon>
        <taxon>Lepidoptera</taxon>
        <taxon>Glossata</taxon>
        <taxon>Ditrysia</taxon>
        <taxon>Tineoidea</taxon>
        <taxon>Psychidae</taxon>
        <taxon>Oiketicinae</taxon>
        <taxon>Eumeta</taxon>
    </lineage>
</organism>
<dbReference type="Proteomes" id="UP000299102">
    <property type="component" value="Unassembled WGS sequence"/>
</dbReference>
<accession>A0A4C1TEU8</accession>
<protein>
    <submittedName>
        <fullName evidence="2">Uncharacterized protein</fullName>
    </submittedName>
</protein>
<name>A0A4C1TEU8_EUMVA</name>
<comment type="caution">
    <text evidence="2">The sequence shown here is derived from an EMBL/GenBank/DDBJ whole genome shotgun (WGS) entry which is preliminary data.</text>
</comment>
<dbReference type="EMBL" id="BGZK01000049">
    <property type="protein sequence ID" value="GBP12100.1"/>
    <property type="molecule type" value="Genomic_DNA"/>
</dbReference>
<keyword evidence="3" id="KW-1185">Reference proteome</keyword>
<evidence type="ECO:0000256" key="1">
    <source>
        <dbReference type="SAM" id="MobiDB-lite"/>
    </source>
</evidence>
<feature type="region of interest" description="Disordered" evidence="1">
    <location>
        <begin position="1"/>
        <end position="28"/>
    </location>
</feature>